<dbReference type="InterPro" id="IPR013783">
    <property type="entry name" value="Ig-like_fold"/>
</dbReference>
<dbReference type="Gene3D" id="3.60.21.10">
    <property type="match status" value="1"/>
</dbReference>
<dbReference type="InterPro" id="IPR029052">
    <property type="entry name" value="Metallo-depent_PP-like"/>
</dbReference>
<dbReference type="Gene3D" id="2.60.120.200">
    <property type="match status" value="1"/>
</dbReference>
<organism evidence="2 3">
    <name type="scientific">Bacteroides coprosuis DSM 18011</name>
    <dbReference type="NCBI Taxonomy" id="679937"/>
    <lineage>
        <taxon>Bacteria</taxon>
        <taxon>Pseudomonadati</taxon>
        <taxon>Bacteroidota</taxon>
        <taxon>Bacteroidia</taxon>
        <taxon>Bacteroidales</taxon>
        <taxon>Bacteroidaceae</taxon>
        <taxon>Bacteroides</taxon>
    </lineage>
</organism>
<dbReference type="STRING" id="679937.Bcop_1834"/>
<dbReference type="InterPro" id="IPR051918">
    <property type="entry name" value="STPP_CPPED1"/>
</dbReference>
<dbReference type="SUPFAM" id="SSF49265">
    <property type="entry name" value="Fibronectin type III"/>
    <property type="match status" value="1"/>
</dbReference>
<evidence type="ECO:0000313" key="2">
    <source>
        <dbReference type="EMBL" id="EGJ72022.1"/>
    </source>
</evidence>
<dbReference type="PANTHER" id="PTHR43143">
    <property type="entry name" value="METALLOPHOSPHOESTERASE, CALCINEURIN SUPERFAMILY"/>
    <property type="match status" value="1"/>
</dbReference>
<dbReference type="GO" id="GO:0005975">
    <property type="term" value="P:carbohydrate metabolic process"/>
    <property type="evidence" value="ECO:0007669"/>
    <property type="project" value="UniProtKB-ARBA"/>
</dbReference>
<dbReference type="InterPro" id="IPR036116">
    <property type="entry name" value="FN3_sf"/>
</dbReference>
<feature type="domain" description="Calcineurin-like phosphoesterase" evidence="1">
    <location>
        <begin position="44"/>
        <end position="234"/>
    </location>
</feature>
<dbReference type="HOGENOM" id="CLU_344751_0_0_10"/>
<dbReference type="OrthoDB" id="994172at2"/>
<gene>
    <name evidence="2" type="ORF">Bcop_1834</name>
</gene>
<dbReference type="Pfam" id="PF00149">
    <property type="entry name" value="Metallophos"/>
    <property type="match status" value="1"/>
</dbReference>
<dbReference type="SUPFAM" id="SSF56300">
    <property type="entry name" value="Metallo-dependent phosphatases"/>
    <property type="match status" value="1"/>
</dbReference>
<proteinExistence type="predicted"/>
<dbReference type="InterPro" id="IPR013320">
    <property type="entry name" value="ConA-like_dom_sf"/>
</dbReference>
<keyword evidence="3" id="KW-1185">Reference proteome</keyword>
<reference evidence="2 3" key="1">
    <citation type="journal article" date="2011" name="Stand. Genomic Sci.">
        <title>Non-contiguous finished genome sequence of Bacteroides coprosuis type strain (PC139).</title>
        <authorList>
            <person name="Land M."/>
            <person name="Held B."/>
            <person name="Gronow S."/>
            <person name="Abt B."/>
            <person name="Lucas S."/>
            <person name="Del Rio T.G."/>
            <person name="Nolan M."/>
            <person name="Tice H."/>
            <person name="Cheng J.F."/>
            <person name="Pitluck S."/>
            <person name="Liolios K."/>
            <person name="Pagani I."/>
            <person name="Ivanova N."/>
            <person name="Mavromatis K."/>
            <person name="Mikhailova N."/>
            <person name="Pati A."/>
            <person name="Tapia R."/>
            <person name="Han C."/>
            <person name="Goodwin L."/>
            <person name="Chen A."/>
            <person name="Palaniappan K."/>
            <person name="Hauser L."/>
            <person name="Brambilla E.M."/>
            <person name="Rohde M."/>
            <person name="Goker M."/>
            <person name="Detter J.C."/>
            <person name="Woyke T."/>
            <person name="Bristow J."/>
            <person name="Eisen J.A."/>
            <person name="Markowitz V."/>
            <person name="Hugenholtz P."/>
            <person name="Kyrpides N.C."/>
            <person name="Klenk H.P."/>
            <person name="Lapidus A."/>
        </authorList>
    </citation>
    <scope>NUCLEOTIDE SEQUENCE [LARGE SCALE GENOMIC DNA]</scope>
    <source>
        <strain evidence="2 3">DSM 18011</strain>
    </source>
</reference>
<dbReference type="eggNOG" id="COG1409">
    <property type="taxonomic scope" value="Bacteria"/>
</dbReference>
<dbReference type="InterPro" id="IPR004843">
    <property type="entry name" value="Calcineurin-like_PHP"/>
</dbReference>
<evidence type="ECO:0000259" key="1">
    <source>
        <dbReference type="Pfam" id="PF00149"/>
    </source>
</evidence>
<dbReference type="Pfam" id="PF13385">
    <property type="entry name" value="Laminin_G_3"/>
    <property type="match status" value="1"/>
</dbReference>
<accession>F3ZRT3</accession>
<dbReference type="CDD" id="cd00063">
    <property type="entry name" value="FN3"/>
    <property type="match status" value="1"/>
</dbReference>
<dbReference type="Proteomes" id="UP000018439">
    <property type="component" value="Chromosome"/>
</dbReference>
<dbReference type="PANTHER" id="PTHR43143:SF1">
    <property type="entry name" value="SERINE_THREONINE-PROTEIN PHOSPHATASE CPPED1"/>
    <property type="match status" value="1"/>
</dbReference>
<dbReference type="Gene3D" id="2.60.40.10">
    <property type="entry name" value="Immunoglobulins"/>
    <property type="match status" value="1"/>
</dbReference>
<sequence length="723" mass="82089">MKRISFLLGLLILFAFGLSIEPILANNNEIAGSNLFSRKSKRPTFAVIGDTHVGQNDNNEKLKHTLDVLVKRQPNLDGVFVLGDMTLTGSKEEYEQVKEIFSTLPKHIQVYYVMGNRERINDHPAPEGQTQFEKILEQPLNHFVDLKGYPCIILNTQTNVEPYYSSTDKEYLEKALVAVRKQYPKKPIFLFCHVPAENTVYGSGIDEGWGSKELVSILKNYPQVVVFSAHSHYPISDERSIHQQYFTSVNVGSTAFIEVEGGYSEGTRPPYFDQVAEAAIVEISKNQDLGITRIDALRGNTIKNNWIIKNPINRRAFNLAKRVDNSNPEFAMDANITITKVDDHKCTVKFPQAIDDDMVHHYVLDVIQESDNKVYQRYTILSQFYLNKAMPQKLHWEATGLKGDTQYKIRIVALDSSGNASQPISSDYFHTPAFTPSSAYTAPKADVLDLVFNDYTGLDYSTEPNNIIYSGTEPNTRFDETLNCYVADFKKDANLFYRIPYSSKKWAEKIQKGFTIELFYKSNELHSAIPMGSMNGKGFGIEQSKLGEPQLSVYMGDGYKSVGDFVATSKTYNHYIFTYDGNELRAYTNGIPTGVTETSGLISLPTEYKAHWLGIGGDANISNVVSKPLSGSIAYIRIYGHSICRDEAYHLYDLMRSRINLRNMQEFNQLLTFAIPRRIDESPKEERKAKLNILMKKGWQLMTNHNTTQKEINDFIHEVKISF</sequence>
<evidence type="ECO:0000313" key="3">
    <source>
        <dbReference type="Proteomes" id="UP000018439"/>
    </source>
</evidence>
<dbReference type="AlphaFoldDB" id="F3ZRT3"/>
<dbReference type="SUPFAM" id="SSF49899">
    <property type="entry name" value="Concanavalin A-like lectins/glucanases"/>
    <property type="match status" value="1"/>
</dbReference>
<dbReference type="InterPro" id="IPR003961">
    <property type="entry name" value="FN3_dom"/>
</dbReference>
<protein>
    <submittedName>
        <fullName evidence="2">Metallophosphoesterase</fullName>
    </submittedName>
</protein>
<name>F3ZRT3_9BACE</name>
<dbReference type="GO" id="GO:0004553">
    <property type="term" value="F:hydrolase activity, hydrolyzing O-glycosyl compounds"/>
    <property type="evidence" value="ECO:0007669"/>
    <property type="project" value="UniProtKB-ARBA"/>
</dbReference>
<dbReference type="EMBL" id="CM001167">
    <property type="protein sequence ID" value="EGJ72022.1"/>
    <property type="molecule type" value="Genomic_DNA"/>
</dbReference>